<sequence>MSFHATMCQPGETPVWLASNLFSSNNLDTVIDTCSLDPNHYFHPLSHVDNSRLNTTFGNTDEPNPPVQLACDYTRTTATPSLSTLKSNYWDAPPKTLTKSTWFYLDPTSSKRPPQPLHPDDDFKVEEMYRTLNAKPIEGVGEGVELEKSYNGGKKYRAVLEEVLGAASKTQPLPTNPTSAASAPPPPPLLLAGKVYTLKLKPVGLKNTFSSTLQLQRGYGPYSYPGEAEESRLSSHGPPKEIIFVIHGIGELVWSKTEVTFVPSMIEQMNTLRIDIHKRQLKDYDDALKKHREEGGPEPALPQKIEILPIIWYQVWHTGTDIKKSLDSITIRTIPVVRTIANDIIFDVLMYQQKELRDKILKFVGEECRMLWSQYMMVNSGYEGDISICGHSLGSIIAWDLVTRLKEEGGEQGDFEGETRDQLRPTFKWGPGRSSMSEDSPSSGSNSLPAEPRNVWLMGSPVGLFLTVRDSHSSILSDPHFTLLNANTSLYNIFNPSDPVAYRIEPLQLPIGTPQSSIPPPCYVPTADSTFGSIDGVRAHLKAKEHMANASKKISEGVKIAEKLFGGFSKQIKSLGTNDESSEELERPSIESIDGDDAITFTLAGASNSRIDYQVQTSVLESELLSSITAHTSYFNNSDVIAMLTRK</sequence>
<dbReference type="GO" id="GO:0005737">
    <property type="term" value="C:cytoplasm"/>
    <property type="evidence" value="ECO:0007669"/>
    <property type="project" value="TreeGrafter"/>
</dbReference>
<dbReference type="Pfam" id="PF02862">
    <property type="entry name" value="DDHD"/>
    <property type="match status" value="2"/>
</dbReference>
<reference evidence="4" key="1">
    <citation type="journal article" date="2023" name="Commun. Biol.">
        <title>Genome analysis of Parmales, the sister group of diatoms, reveals the evolutionary specialization of diatoms from phago-mixotrophs to photoautotrophs.</title>
        <authorList>
            <person name="Ban H."/>
            <person name="Sato S."/>
            <person name="Yoshikawa S."/>
            <person name="Yamada K."/>
            <person name="Nakamura Y."/>
            <person name="Ichinomiya M."/>
            <person name="Sato N."/>
            <person name="Blanc-Mathieu R."/>
            <person name="Endo H."/>
            <person name="Kuwata A."/>
            <person name="Ogata H."/>
        </authorList>
    </citation>
    <scope>NUCLEOTIDE SEQUENCE [LARGE SCALE GENOMIC DNA]</scope>
    <source>
        <strain evidence="4">NIES 3701</strain>
    </source>
</reference>
<evidence type="ECO:0000259" key="2">
    <source>
        <dbReference type="PROSITE" id="PS51043"/>
    </source>
</evidence>
<dbReference type="Proteomes" id="UP001165085">
    <property type="component" value="Unassembled WGS sequence"/>
</dbReference>
<dbReference type="EMBL" id="BRXY01000513">
    <property type="protein sequence ID" value="GMH98311.1"/>
    <property type="molecule type" value="Genomic_DNA"/>
</dbReference>
<feature type="domain" description="DDHD" evidence="2">
    <location>
        <begin position="448"/>
        <end position="647"/>
    </location>
</feature>
<dbReference type="InterPro" id="IPR004177">
    <property type="entry name" value="DDHD_dom"/>
</dbReference>
<feature type="region of interest" description="Disordered" evidence="1">
    <location>
        <begin position="410"/>
        <end position="448"/>
    </location>
</feature>
<dbReference type="AlphaFoldDB" id="A0A9W7C1K5"/>
<gene>
    <name evidence="3" type="ORF">TrST_g994</name>
</gene>
<dbReference type="SUPFAM" id="SSF53474">
    <property type="entry name" value="alpha/beta-Hydrolases"/>
    <property type="match status" value="1"/>
</dbReference>
<dbReference type="PANTHER" id="PTHR23509">
    <property type="entry name" value="PA-PL1 PHOSPHOLIPASE FAMILY"/>
    <property type="match status" value="1"/>
</dbReference>
<name>A0A9W7C1K5_9STRA</name>
<dbReference type="OrthoDB" id="69269at2759"/>
<proteinExistence type="predicted"/>
<organism evidence="3 4">
    <name type="scientific">Triparma strigata</name>
    <dbReference type="NCBI Taxonomy" id="1606541"/>
    <lineage>
        <taxon>Eukaryota</taxon>
        <taxon>Sar</taxon>
        <taxon>Stramenopiles</taxon>
        <taxon>Ochrophyta</taxon>
        <taxon>Bolidophyceae</taxon>
        <taxon>Parmales</taxon>
        <taxon>Triparmaceae</taxon>
        <taxon>Triparma</taxon>
    </lineage>
</organism>
<dbReference type="InterPro" id="IPR058055">
    <property type="entry name" value="PA-PLA1"/>
</dbReference>
<dbReference type="PANTHER" id="PTHR23509:SF10">
    <property type="entry name" value="LD21067P"/>
    <property type="match status" value="1"/>
</dbReference>
<feature type="compositionally biased region" description="Low complexity" evidence="1">
    <location>
        <begin position="434"/>
        <end position="447"/>
    </location>
</feature>
<keyword evidence="4" id="KW-1185">Reference proteome</keyword>
<evidence type="ECO:0000256" key="1">
    <source>
        <dbReference type="SAM" id="MobiDB-lite"/>
    </source>
</evidence>
<protein>
    <recommendedName>
        <fullName evidence="2">DDHD domain-containing protein</fullName>
    </recommendedName>
</protein>
<accession>A0A9W7C1K5</accession>
<dbReference type="GO" id="GO:0046872">
    <property type="term" value="F:metal ion binding"/>
    <property type="evidence" value="ECO:0007669"/>
    <property type="project" value="InterPro"/>
</dbReference>
<evidence type="ECO:0000313" key="3">
    <source>
        <dbReference type="EMBL" id="GMH98311.1"/>
    </source>
</evidence>
<dbReference type="InterPro" id="IPR029058">
    <property type="entry name" value="AB_hydrolase_fold"/>
</dbReference>
<dbReference type="PROSITE" id="PS51043">
    <property type="entry name" value="DDHD"/>
    <property type="match status" value="1"/>
</dbReference>
<comment type="caution">
    <text evidence="3">The sequence shown here is derived from an EMBL/GenBank/DDBJ whole genome shotgun (WGS) entry which is preliminary data.</text>
</comment>
<dbReference type="SMART" id="SM01127">
    <property type="entry name" value="DDHD"/>
    <property type="match status" value="1"/>
</dbReference>
<dbReference type="GO" id="GO:0004620">
    <property type="term" value="F:phospholipase activity"/>
    <property type="evidence" value="ECO:0007669"/>
    <property type="project" value="TreeGrafter"/>
</dbReference>
<evidence type="ECO:0000313" key="4">
    <source>
        <dbReference type="Proteomes" id="UP001165085"/>
    </source>
</evidence>